<reference evidence="4" key="3">
    <citation type="journal article" date="2017" name="Nature">
        <title>Genome sequence of the progenitor of the wheat D genome Aegilops tauschii.</title>
        <authorList>
            <person name="Luo M.C."/>
            <person name="Gu Y.Q."/>
            <person name="Puiu D."/>
            <person name="Wang H."/>
            <person name="Twardziok S.O."/>
            <person name="Deal K.R."/>
            <person name="Huo N."/>
            <person name="Zhu T."/>
            <person name="Wang L."/>
            <person name="Wang Y."/>
            <person name="McGuire P.E."/>
            <person name="Liu S."/>
            <person name="Long H."/>
            <person name="Ramasamy R.K."/>
            <person name="Rodriguez J.C."/>
            <person name="Van S.L."/>
            <person name="Yuan L."/>
            <person name="Wang Z."/>
            <person name="Xia Z."/>
            <person name="Xiao L."/>
            <person name="Anderson O.D."/>
            <person name="Ouyang S."/>
            <person name="Liang Y."/>
            <person name="Zimin A.V."/>
            <person name="Pertea G."/>
            <person name="Qi P."/>
            <person name="Bennetzen J.L."/>
            <person name="Dai X."/>
            <person name="Dawson M.W."/>
            <person name="Muller H.G."/>
            <person name="Kugler K."/>
            <person name="Rivarola-Duarte L."/>
            <person name="Spannagl M."/>
            <person name="Mayer K.F.X."/>
            <person name="Lu F.H."/>
            <person name="Bevan M.W."/>
            <person name="Leroy P."/>
            <person name="Li P."/>
            <person name="You F.M."/>
            <person name="Sun Q."/>
            <person name="Liu Z."/>
            <person name="Lyons E."/>
            <person name="Wicker T."/>
            <person name="Salzberg S.L."/>
            <person name="Devos K.M."/>
            <person name="Dvorak J."/>
        </authorList>
    </citation>
    <scope>NUCLEOTIDE SEQUENCE [LARGE SCALE GENOMIC DNA]</scope>
    <source>
        <strain evidence="4">cv. AL8/78</strain>
    </source>
</reference>
<proteinExistence type="predicted"/>
<keyword evidence="5" id="KW-1185">Reference proteome</keyword>
<reference evidence="5" key="1">
    <citation type="journal article" date="2014" name="Science">
        <title>Ancient hybridizations among the ancestral genomes of bread wheat.</title>
        <authorList>
            <consortium name="International Wheat Genome Sequencing Consortium,"/>
            <person name="Marcussen T."/>
            <person name="Sandve S.R."/>
            <person name="Heier L."/>
            <person name="Spannagl M."/>
            <person name="Pfeifer M."/>
            <person name="Jakobsen K.S."/>
            <person name="Wulff B.B."/>
            <person name="Steuernagel B."/>
            <person name="Mayer K.F."/>
            <person name="Olsen O.A."/>
        </authorList>
    </citation>
    <scope>NUCLEOTIDE SEQUENCE [LARGE SCALE GENOMIC DNA]</scope>
    <source>
        <strain evidence="5">cv. AL8/78</strain>
    </source>
</reference>
<dbReference type="Gramene" id="AET5Gv20028800.1">
    <property type="protein sequence ID" value="AET5Gv20028800.1"/>
    <property type="gene ID" value="AET5Gv20028800"/>
</dbReference>
<sequence>MPNGSLDSYLHAHITHATLSWTQRLHIIKGVASGLLYLHEDWEQVIVH</sequence>
<keyword evidence="1" id="KW-0547">Nucleotide-binding</keyword>
<dbReference type="SUPFAM" id="SSF56112">
    <property type="entry name" value="Protein kinase-like (PK-like)"/>
    <property type="match status" value="1"/>
</dbReference>
<dbReference type="InterPro" id="IPR011009">
    <property type="entry name" value="Kinase-like_dom_sf"/>
</dbReference>
<dbReference type="GO" id="GO:0005524">
    <property type="term" value="F:ATP binding"/>
    <property type="evidence" value="ECO:0007669"/>
    <property type="project" value="UniProtKB-KW"/>
</dbReference>
<dbReference type="PROSITE" id="PS50011">
    <property type="entry name" value="PROTEIN_KINASE_DOM"/>
    <property type="match status" value="1"/>
</dbReference>
<dbReference type="PANTHER" id="PTHR27007">
    <property type="match status" value="1"/>
</dbReference>
<dbReference type="GO" id="GO:0004672">
    <property type="term" value="F:protein kinase activity"/>
    <property type="evidence" value="ECO:0007669"/>
    <property type="project" value="InterPro"/>
</dbReference>
<organism evidence="4 5">
    <name type="scientific">Aegilops tauschii subsp. strangulata</name>
    <name type="common">Goatgrass</name>
    <dbReference type="NCBI Taxonomy" id="200361"/>
    <lineage>
        <taxon>Eukaryota</taxon>
        <taxon>Viridiplantae</taxon>
        <taxon>Streptophyta</taxon>
        <taxon>Embryophyta</taxon>
        <taxon>Tracheophyta</taxon>
        <taxon>Spermatophyta</taxon>
        <taxon>Magnoliopsida</taxon>
        <taxon>Liliopsida</taxon>
        <taxon>Poales</taxon>
        <taxon>Poaceae</taxon>
        <taxon>BOP clade</taxon>
        <taxon>Pooideae</taxon>
        <taxon>Triticodae</taxon>
        <taxon>Triticeae</taxon>
        <taxon>Triticinae</taxon>
        <taxon>Aegilops</taxon>
    </lineage>
</organism>
<dbReference type="AlphaFoldDB" id="A0A453JGT8"/>
<feature type="domain" description="Protein kinase" evidence="3">
    <location>
        <begin position="1"/>
        <end position="48"/>
    </location>
</feature>
<reference evidence="4" key="4">
    <citation type="submission" date="2019-03" db="UniProtKB">
        <authorList>
            <consortium name="EnsemblPlants"/>
        </authorList>
    </citation>
    <scope>IDENTIFICATION</scope>
</reference>
<evidence type="ECO:0000256" key="2">
    <source>
        <dbReference type="ARBA" id="ARBA00022840"/>
    </source>
</evidence>
<evidence type="ECO:0000256" key="1">
    <source>
        <dbReference type="ARBA" id="ARBA00022741"/>
    </source>
</evidence>
<evidence type="ECO:0000259" key="3">
    <source>
        <dbReference type="PROSITE" id="PS50011"/>
    </source>
</evidence>
<protein>
    <recommendedName>
        <fullName evidence="3">Protein kinase domain-containing protein</fullName>
    </recommendedName>
</protein>
<dbReference type="InterPro" id="IPR050528">
    <property type="entry name" value="L-type_Lectin-RKs"/>
</dbReference>
<dbReference type="Proteomes" id="UP000015105">
    <property type="component" value="Chromosome 5D"/>
</dbReference>
<evidence type="ECO:0000313" key="4">
    <source>
        <dbReference type="EnsemblPlants" id="AET5Gv20028800.1"/>
    </source>
</evidence>
<evidence type="ECO:0000313" key="5">
    <source>
        <dbReference type="Proteomes" id="UP000015105"/>
    </source>
</evidence>
<keyword evidence="2" id="KW-0067">ATP-binding</keyword>
<reference evidence="4" key="5">
    <citation type="journal article" date="2021" name="G3 (Bethesda)">
        <title>Aegilops tauschii genome assembly Aet v5.0 features greater sequence contiguity and improved annotation.</title>
        <authorList>
            <person name="Wang L."/>
            <person name="Zhu T."/>
            <person name="Rodriguez J.C."/>
            <person name="Deal K.R."/>
            <person name="Dubcovsky J."/>
            <person name="McGuire P.E."/>
            <person name="Lux T."/>
            <person name="Spannagl M."/>
            <person name="Mayer K.F.X."/>
            <person name="Baldrich P."/>
            <person name="Meyers B.C."/>
            <person name="Huo N."/>
            <person name="Gu Y.Q."/>
            <person name="Zhou H."/>
            <person name="Devos K.M."/>
            <person name="Bennetzen J.L."/>
            <person name="Unver T."/>
            <person name="Budak H."/>
            <person name="Gulick P.J."/>
            <person name="Galiba G."/>
            <person name="Kalapos B."/>
            <person name="Nelson D.R."/>
            <person name="Li P."/>
            <person name="You F.M."/>
            <person name="Luo M.C."/>
            <person name="Dvorak J."/>
        </authorList>
    </citation>
    <scope>NUCLEOTIDE SEQUENCE [LARGE SCALE GENOMIC DNA]</scope>
    <source>
        <strain evidence="4">cv. AL8/78</strain>
    </source>
</reference>
<name>A0A453JGT8_AEGTS</name>
<reference evidence="5" key="2">
    <citation type="journal article" date="2017" name="Nat. Plants">
        <title>The Aegilops tauschii genome reveals multiple impacts of transposons.</title>
        <authorList>
            <person name="Zhao G."/>
            <person name="Zou C."/>
            <person name="Li K."/>
            <person name="Wang K."/>
            <person name="Li T."/>
            <person name="Gao L."/>
            <person name="Zhang X."/>
            <person name="Wang H."/>
            <person name="Yang Z."/>
            <person name="Liu X."/>
            <person name="Jiang W."/>
            <person name="Mao L."/>
            <person name="Kong X."/>
            <person name="Jiao Y."/>
            <person name="Jia J."/>
        </authorList>
    </citation>
    <scope>NUCLEOTIDE SEQUENCE [LARGE SCALE GENOMIC DNA]</scope>
    <source>
        <strain evidence="5">cv. AL8/78</strain>
    </source>
</reference>
<dbReference type="InterPro" id="IPR000719">
    <property type="entry name" value="Prot_kinase_dom"/>
</dbReference>
<dbReference type="EnsemblPlants" id="AET5Gv20028800.1">
    <property type="protein sequence ID" value="AET5Gv20028800.1"/>
    <property type="gene ID" value="AET5Gv20028800"/>
</dbReference>
<accession>A0A453JGT8</accession>
<dbReference type="Gene3D" id="1.10.510.10">
    <property type="entry name" value="Transferase(Phosphotransferase) domain 1"/>
    <property type="match status" value="1"/>
</dbReference>